<dbReference type="InterPro" id="IPR000160">
    <property type="entry name" value="GGDEF_dom"/>
</dbReference>
<dbReference type="GO" id="GO:0052621">
    <property type="term" value="F:diguanylate cyclase activity"/>
    <property type="evidence" value="ECO:0007669"/>
    <property type="project" value="UniProtKB-EC"/>
</dbReference>
<feature type="transmembrane region" description="Helical" evidence="3">
    <location>
        <begin position="7"/>
        <end position="24"/>
    </location>
</feature>
<dbReference type="Proteomes" id="UP000663722">
    <property type="component" value="Chromosome"/>
</dbReference>
<proteinExistence type="predicted"/>
<dbReference type="InterPro" id="IPR050469">
    <property type="entry name" value="Diguanylate_Cyclase"/>
</dbReference>
<keyword evidence="3" id="KW-0812">Transmembrane</keyword>
<evidence type="ECO:0000256" key="1">
    <source>
        <dbReference type="ARBA" id="ARBA00012528"/>
    </source>
</evidence>
<dbReference type="CDD" id="cd01949">
    <property type="entry name" value="GGDEF"/>
    <property type="match status" value="1"/>
</dbReference>
<dbReference type="AlphaFoldDB" id="A0A975BJS4"/>
<dbReference type="EC" id="2.7.7.65" evidence="1"/>
<dbReference type="SUPFAM" id="SSF55073">
    <property type="entry name" value="Nucleotide cyclase"/>
    <property type="match status" value="1"/>
</dbReference>
<dbReference type="EMBL" id="CP061800">
    <property type="protein sequence ID" value="QTA86989.1"/>
    <property type="molecule type" value="Genomic_DNA"/>
</dbReference>
<evidence type="ECO:0000259" key="4">
    <source>
        <dbReference type="PROSITE" id="PS50887"/>
    </source>
</evidence>
<evidence type="ECO:0000313" key="5">
    <source>
        <dbReference type="EMBL" id="QTA86989.1"/>
    </source>
</evidence>
<dbReference type="Pfam" id="PF00990">
    <property type="entry name" value="GGDEF"/>
    <property type="match status" value="1"/>
</dbReference>
<keyword evidence="3" id="KW-1133">Transmembrane helix</keyword>
<keyword evidence="6" id="KW-1185">Reference proteome</keyword>
<keyword evidence="3" id="KW-0472">Membrane</keyword>
<evidence type="ECO:0000256" key="3">
    <source>
        <dbReference type="SAM" id="Phobius"/>
    </source>
</evidence>
<dbReference type="InterPro" id="IPR043128">
    <property type="entry name" value="Rev_trsase/Diguanyl_cyclase"/>
</dbReference>
<dbReference type="InterPro" id="IPR029787">
    <property type="entry name" value="Nucleotide_cyclase"/>
</dbReference>
<dbReference type="FunFam" id="3.30.70.270:FF:000001">
    <property type="entry name" value="Diguanylate cyclase domain protein"/>
    <property type="match status" value="1"/>
</dbReference>
<evidence type="ECO:0000313" key="6">
    <source>
        <dbReference type="Proteomes" id="UP000663722"/>
    </source>
</evidence>
<dbReference type="KEGG" id="dmm:dnm_030160"/>
<evidence type="ECO:0000256" key="2">
    <source>
        <dbReference type="ARBA" id="ARBA00034247"/>
    </source>
</evidence>
<feature type="transmembrane region" description="Helical" evidence="3">
    <location>
        <begin position="36"/>
        <end position="59"/>
    </location>
</feature>
<protein>
    <recommendedName>
        <fullName evidence="1">diguanylate cyclase</fullName>
        <ecNumber evidence="1">2.7.7.65</ecNumber>
    </recommendedName>
</protein>
<accession>A0A975BJS4</accession>
<name>A0A975BJS4_9BACT</name>
<dbReference type="NCBIfam" id="TIGR00254">
    <property type="entry name" value="GGDEF"/>
    <property type="match status" value="1"/>
</dbReference>
<gene>
    <name evidence="5" type="ORF">dnm_030160</name>
</gene>
<dbReference type="PANTHER" id="PTHR45138">
    <property type="entry name" value="REGULATORY COMPONENTS OF SENSORY TRANSDUCTION SYSTEM"/>
    <property type="match status" value="1"/>
</dbReference>
<dbReference type="Gene3D" id="3.30.70.270">
    <property type="match status" value="1"/>
</dbReference>
<feature type="domain" description="GGDEF" evidence="4">
    <location>
        <begin position="163"/>
        <end position="295"/>
    </location>
</feature>
<dbReference type="PANTHER" id="PTHR45138:SF9">
    <property type="entry name" value="DIGUANYLATE CYCLASE DGCM-RELATED"/>
    <property type="match status" value="1"/>
</dbReference>
<dbReference type="PROSITE" id="PS50887">
    <property type="entry name" value="GGDEF"/>
    <property type="match status" value="1"/>
</dbReference>
<comment type="catalytic activity">
    <reaction evidence="2">
        <text>2 GTP = 3',3'-c-di-GMP + 2 diphosphate</text>
        <dbReference type="Rhea" id="RHEA:24898"/>
        <dbReference type="ChEBI" id="CHEBI:33019"/>
        <dbReference type="ChEBI" id="CHEBI:37565"/>
        <dbReference type="ChEBI" id="CHEBI:58805"/>
        <dbReference type="EC" id="2.7.7.65"/>
    </reaction>
</comment>
<organism evidence="5 6">
    <name type="scientific">Desulfonema magnum</name>
    <dbReference type="NCBI Taxonomy" id="45655"/>
    <lineage>
        <taxon>Bacteria</taxon>
        <taxon>Pseudomonadati</taxon>
        <taxon>Thermodesulfobacteriota</taxon>
        <taxon>Desulfobacteria</taxon>
        <taxon>Desulfobacterales</taxon>
        <taxon>Desulfococcaceae</taxon>
        <taxon>Desulfonema</taxon>
    </lineage>
</organism>
<reference evidence="5" key="1">
    <citation type="journal article" date="2021" name="Microb. Physiol.">
        <title>Proteogenomic Insights into the Physiology of Marine, Sulfate-Reducing, Filamentous Desulfonema limicola and Desulfonema magnum.</title>
        <authorList>
            <person name="Schnaars V."/>
            <person name="Wohlbrand L."/>
            <person name="Scheve S."/>
            <person name="Hinrichs C."/>
            <person name="Reinhardt R."/>
            <person name="Rabus R."/>
        </authorList>
    </citation>
    <scope>NUCLEOTIDE SEQUENCE</scope>
    <source>
        <strain evidence="5">4be13</strain>
    </source>
</reference>
<dbReference type="SMART" id="SM00267">
    <property type="entry name" value="GGDEF"/>
    <property type="match status" value="1"/>
</dbReference>
<sequence length="330" mass="37692">MKHKIAIMLFFILIIPEIFTLYLLETGQISKLICYTSLGLSVSVGLVIPLANALAYVIVLREIREMNGFCQRIRMGKYDFFFDLPNEEEEESEMIQLKRNMNWMLRVISNRSNFLRSQLLASEKTGAEFKDLSLKDSLTHLYNRRCFDAKIKELAENARESGHAFFLILIDVDEFKQINDKFGHQAGDELLIRLGRILMDSTRKGTDFPFRYGGDEFGVIVSETCLEKVLEIAARIWCRYKKGALGDSTLSIGVAEFICGHGNIEKDIRTLIKAADDAVYQSKNTGRKKIIVNDAQTKQVITLPNQCLETKLEELGKPASEKEFKLANRR</sequence>